<proteinExistence type="predicted"/>
<comment type="caution">
    <text evidence="1">The sequence shown here is derived from an EMBL/GenBank/DDBJ whole genome shotgun (WGS) entry which is preliminary data.</text>
</comment>
<dbReference type="EMBL" id="JAHKNI010000011">
    <property type="protein sequence ID" value="MBU3065726.1"/>
    <property type="molecule type" value="Genomic_DNA"/>
</dbReference>
<evidence type="ECO:0000313" key="2">
    <source>
        <dbReference type="Proteomes" id="UP000733379"/>
    </source>
</evidence>
<protein>
    <submittedName>
        <fullName evidence="1">Uncharacterized protein</fullName>
    </submittedName>
</protein>
<organism evidence="1 2">
    <name type="scientific">Nocardia albiluteola</name>
    <dbReference type="NCBI Taxonomy" id="2842303"/>
    <lineage>
        <taxon>Bacteria</taxon>
        <taxon>Bacillati</taxon>
        <taxon>Actinomycetota</taxon>
        <taxon>Actinomycetes</taxon>
        <taxon>Mycobacteriales</taxon>
        <taxon>Nocardiaceae</taxon>
        <taxon>Nocardia</taxon>
    </lineage>
</organism>
<dbReference type="RefSeq" id="WP_215921700.1">
    <property type="nucleotide sequence ID" value="NZ_JAHKNI010000011.1"/>
</dbReference>
<evidence type="ECO:0000313" key="1">
    <source>
        <dbReference type="EMBL" id="MBU3065726.1"/>
    </source>
</evidence>
<dbReference type="Proteomes" id="UP000733379">
    <property type="component" value="Unassembled WGS sequence"/>
</dbReference>
<reference evidence="1 2" key="1">
    <citation type="submission" date="2021-06" db="EMBL/GenBank/DDBJ databases">
        <title>Actinomycetes sequencing.</title>
        <authorList>
            <person name="Shan Q."/>
        </authorList>
    </citation>
    <scope>NUCLEOTIDE SEQUENCE [LARGE SCALE GENOMIC DNA]</scope>
    <source>
        <strain evidence="1 2">NEAU-G5</strain>
    </source>
</reference>
<accession>A0ABS6B8H1</accession>
<keyword evidence="2" id="KW-1185">Reference proteome</keyword>
<gene>
    <name evidence="1" type="ORF">KO481_29890</name>
</gene>
<sequence>MAPERNSLIVALNEKREDPCTVPWALFSATNRRYGIADGDDQGSRRLFKFGEDSPFQVLPWPEPWLALR</sequence>
<name>A0ABS6B8H1_9NOCA</name>